<dbReference type="InterPro" id="IPR027839">
    <property type="entry name" value="DUF4432"/>
</dbReference>
<dbReference type="Proteomes" id="UP001300871">
    <property type="component" value="Unassembled WGS sequence"/>
</dbReference>
<dbReference type="CDD" id="cd09023">
    <property type="entry name" value="Aldose_epim_Ec_c4013"/>
    <property type="match status" value="1"/>
</dbReference>
<reference evidence="1" key="2">
    <citation type="submission" date="2023-01" db="EMBL/GenBank/DDBJ databases">
        <title>Human gut microbiome strain richness.</title>
        <authorList>
            <person name="Chen-Liaw A."/>
        </authorList>
    </citation>
    <scope>NUCLEOTIDE SEQUENCE</scope>
    <source>
        <strain evidence="1">B1_m1001713B170214d0_201011</strain>
    </source>
</reference>
<organism evidence="2">
    <name type="scientific">Clostridium symbiosum</name>
    <name type="common">Bacteroides symbiosus</name>
    <dbReference type="NCBI Taxonomy" id="1512"/>
    <lineage>
        <taxon>Bacteria</taxon>
        <taxon>Bacillati</taxon>
        <taxon>Bacillota</taxon>
        <taxon>Clostridia</taxon>
        <taxon>Lachnospirales</taxon>
        <taxon>Lachnospiraceae</taxon>
        <taxon>Otoolea</taxon>
    </lineage>
</organism>
<dbReference type="GO" id="GO:0030246">
    <property type="term" value="F:carbohydrate binding"/>
    <property type="evidence" value="ECO:0007669"/>
    <property type="project" value="InterPro"/>
</dbReference>
<dbReference type="EMBL" id="JAQLGM010000068">
    <property type="protein sequence ID" value="MDB2002337.1"/>
    <property type="molecule type" value="Genomic_DNA"/>
</dbReference>
<protein>
    <submittedName>
        <fullName evidence="1">Aldose 1-epimerase family protein</fullName>
    </submittedName>
</protein>
<dbReference type="Pfam" id="PF14486">
    <property type="entry name" value="DUF4432"/>
    <property type="match status" value="1"/>
</dbReference>
<proteinExistence type="predicted"/>
<dbReference type="AlphaFoldDB" id="A0A6N3BNL5"/>
<name>A0A6N3BNL5_CLOSY</name>
<dbReference type="RefSeq" id="WP_021643051.1">
    <property type="nucleotide sequence ID" value="NZ_BAABZD010000001.1"/>
</dbReference>
<dbReference type="InterPro" id="IPR014718">
    <property type="entry name" value="GH-type_carb-bd"/>
</dbReference>
<evidence type="ECO:0000313" key="1">
    <source>
        <dbReference type="EMBL" id="MDB2002337.1"/>
    </source>
</evidence>
<gene>
    <name evidence="2" type="ORF">CSLFYP84_01140</name>
    <name evidence="1" type="ORF">PM006_19245</name>
</gene>
<sequence>MADKKELLRFCGSLEQAAGVRRIEYQDGRASGLRCALVQNGPLEFLLMLDKCLDPAWIRYKGLNMSFLSKPGLQGRNPYDTAGREAVRSIMGGAMFTCGLDHVHGYRTVDGVEYPTHGRIRTTPAEKIGMDSFFDGDQYRIRVTGEMRQAEIFGENMILRRTVETVYGSNEILFHDEIENQGFKPEPLCFLYHCNAGYPFLTPESRLILPEVSCIPRDGEAQKGMAGRLSMGQAEDGQAEQVFQYSLASDREGNTFGAFVNDDRELALCIRWNVKKIPLMAQWKSCASGDYAMALEPANCGFDGRAGRTRLLAPFEKHINEIRFCIAEGSREIEALEEECRNLISEQDYGTDGGISCMM</sequence>
<evidence type="ECO:0000313" key="2">
    <source>
        <dbReference type="EMBL" id="VYU03157.1"/>
    </source>
</evidence>
<reference evidence="2" key="1">
    <citation type="submission" date="2019-11" db="EMBL/GenBank/DDBJ databases">
        <authorList>
            <person name="Feng L."/>
        </authorList>
    </citation>
    <scope>NUCLEOTIDE SEQUENCE</scope>
    <source>
        <strain evidence="2">CsymbiosumLFYP84</strain>
    </source>
</reference>
<accession>A0A6N3BNL5</accession>
<dbReference type="Gene3D" id="2.70.98.10">
    <property type="match status" value="1"/>
</dbReference>
<dbReference type="EMBL" id="CACRUA010000015">
    <property type="protein sequence ID" value="VYU03157.1"/>
    <property type="molecule type" value="Genomic_DNA"/>
</dbReference>